<reference evidence="1" key="1">
    <citation type="submission" date="2022-08" db="EMBL/GenBank/DDBJ databases">
        <authorList>
            <consortium name="DOE Joint Genome Institute"/>
            <person name="Min B."/>
            <person name="Riley R."/>
            <person name="Sierra-Patev S."/>
            <person name="Naranjo-Ortiz M."/>
            <person name="Looney B."/>
            <person name="Konkel Z."/>
            <person name="Slot J.C."/>
            <person name="Sakamoto Y."/>
            <person name="Steenwyk J.L."/>
            <person name="Rokas A."/>
            <person name="Carro J."/>
            <person name="Camarero S."/>
            <person name="Ferreira P."/>
            <person name="Molpeceres G."/>
            <person name="Ruiz-Duenas F.J."/>
            <person name="Serrano A."/>
            <person name="Henrissat B."/>
            <person name="Drula E."/>
            <person name="Hughes K.W."/>
            <person name="Mata J.L."/>
            <person name="Ishikawa N.K."/>
            <person name="Vargas-Isla R."/>
            <person name="Ushijima S."/>
            <person name="Smith C.A."/>
            <person name="Ahrendt S."/>
            <person name="Andreopoulos W."/>
            <person name="He G."/>
            <person name="Labutti K."/>
            <person name="Lipzen A."/>
            <person name="Ng V."/>
            <person name="Sandor L."/>
            <person name="Barry K."/>
            <person name="Martinez A.T."/>
            <person name="Xiao Y."/>
            <person name="Gibbons J.G."/>
            <person name="Terashima K."/>
            <person name="Hibbett D.S."/>
            <person name="Grigoriev I.V."/>
        </authorList>
    </citation>
    <scope>NUCLEOTIDE SEQUENCE</scope>
    <source>
        <strain evidence="1">Sp2 HRB7682 ss15</strain>
    </source>
</reference>
<feature type="non-terminal residue" evidence="1">
    <location>
        <position position="1"/>
    </location>
</feature>
<dbReference type="Proteomes" id="UP001150238">
    <property type="component" value="Unassembled WGS sequence"/>
</dbReference>
<dbReference type="AlphaFoldDB" id="A0A9W9A344"/>
<name>A0A9W9A344_9AGAR</name>
<reference evidence="1" key="2">
    <citation type="journal article" date="2023" name="Proc. Natl. Acad. Sci. U.S.A.">
        <title>A global phylogenomic analysis of the shiitake genus Lentinula.</title>
        <authorList>
            <person name="Sierra-Patev S."/>
            <person name="Min B."/>
            <person name="Naranjo-Ortiz M."/>
            <person name="Looney B."/>
            <person name="Konkel Z."/>
            <person name="Slot J.C."/>
            <person name="Sakamoto Y."/>
            <person name="Steenwyk J.L."/>
            <person name="Rokas A."/>
            <person name="Carro J."/>
            <person name="Camarero S."/>
            <person name="Ferreira P."/>
            <person name="Molpeceres G."/>
            <person name="Ruiz-Duenas F.J."/>
            <person name="Serrano A."/>
            <person name="Henrissat B."/>
            <person name="Drula E."/>
            <person name="Hughes K.W."/>
            <person name="Mata J.L."/>
            <person name="Ishikawa N.K."/>
            <person name="Vargas-Isla R."/>
            <person name="Ushijima S."/>
            <person name="Smith C.A."/>
            <person name="Donoghue J."/>
            <person name="Ahrendt S."/>
            <person name="Andreopoulos W."/>
            <person name="He G."/>
            <person name="LaButti K."/>
            <person name="Lipzen A."/>
            <person name="Ng V."/>
            <person name="Riley R."/>
            <person name="Sandor L."/>
            <person name="Barry K."/>
            <person name="Martinez A.T."/>
            <person name="Xiao Y."/>
            <person name="Gibbons J.G."/>
            <person name="Terashima K."/>
            <person name="Grigoriev I.V."/>
            <person name="Hibbett D."/>
        </authorList>
    </citation>
    <scope>NUCLEOTIDE SEQUENCE</scope>
    <source>
        <strain evidence="1">Sp2 HRB7682 ss15</strain>
    </source>
</reference>
<evidence type="ECO:0000313" key="2">
    <source>
        <dbReference type="Proteomes" id="UP001150238"/>
    </source>
</evidence>
<organism evidence="1 2">
    <name type="scientific">Lentinula lateritia</name>
    <dbReference type="NCBI Taxonomy" id="40482"/>
    <lineage>
        <taxon>Eukaryota</taxon>
        <taxon>Fungi</taxon>
        <taxon>Dikarya</taxon>
        <taxon>Basidiomycota</taxon>
        <taxon>Agaricomycotina</taxon>
        <taxon>Agaricomycetes</taxon>
        <taxon>Agaricomycetidae</taxon>
        <taxon>Agaricales</taxon>
        <taxon>Marasmiineae</taxon>
        <taxon>Omphalotaceae</taxon>
        <taxon>Lentinula</taxon>
    </lineage>
</organism>
<gene>
    <name evidence="1" type="ORF">C8J55DRAFT_405859</name>
</gene>
<sequence>GPSLPRRDRESDWSRYCRLMLIFFKPWRSAADLRGSYISWSDAFAAFSLTCSDRVKRMMNNMQIMHECKDSRDD</sequence>
<dbReference type="EMBL" id="JANVFS010000026">
    <property type="protein sequence ID" value="KAJ4472845.1"/>
    <property type="molecule type" value="Genomic_DNA"/>
</dbReference>
<comment type="caution">
    <text evidence="1">The sequence shown here is derived from an EMBL/GenBank/DDBJ whole genome shotgun (WGS) entry which is preliminary data.</text>
</comment>
<feature type="non-terminal residue" evidence="1">
    <location>
        <position position="74"/>
    </location>
</feature>
<accession>A0A9W9A344</accession>
<evidence type="ECO:0000313" key="1">
    <source>
        <dbReference type="EMBL" id="KAJ4472845.1"/>
    </source>
</evidence>
<proteinExistence type="predicted"/>
<protein>
    <submittedName>
        <fullName evidence="1">Uncharacterized protein</fullName>
    </submittedName>
</protein>